<dbReference type="Gene3D" id="1.20.920.10">
    <property type="entry name" value="Bromodomain-like"/>
    <property type="match status" value="1"/>
</dbReference>
<dbReference type="InterPro" id="IPR001487">
    <property type="entry name" value="Bromodomain"/>
</dbReference>
<dbReference type="Pfam" id="PF00439">
    <property type="entry name" value="Bromodomain"/>
    <property type="match status" value="1"/>
</dbReference>
<name>A0AAX6EXA1_IRIPA</name>
<dbReference type="PROSITE" id="PS50014">
    <property type="entry name" value="BROMODOMAIN_2"/>
    <property type="match status" value="1"/>
</dbReference>
<dbReference type="PRINTS" id="PR00503">
    <property type="entry name" value="BROMODOMAIN"/>
</dbReference>
<feature type="compositionally biased region" description="Basic and acidic residues" evidence="3">
    <location>
        <begin position="473"/>
        <end position="482"/>
    </location>
</feature>
<evidence type="ECO:0000256" key="3">
    <source>
        <dbReference type="SAM" id="MobiDB-lite"/>
    </source>
</evidence>
<feature type="compositionally biased region" description="Polar residues" evidence="3">
    <location>
        <begin position="517"/>
        <end position="527"/>
    </location>
</feature>
<feature type="compositionally biased region" description="Basic and acidic residues" evidence="3">
    <location>
        <begin position="331"/>
        <end position="341"/>
    </location>
</feature>
<dbReference type="InterPro" id="IPR036427">
    <property type="entry name" value="Bromodomain-like_sf"/>
</dbReference>
<feature type="compositionally biased region" description="Low complexity" evidence="3">
    <location>
        <begin position="809"/>
        <end position="857"/>
    </location>
</feature>
<dbReference type="SUPFAM" id="SSF47370">
    <property type="entry name" value="Bromodomain"/>
    <property type="match status" value="1"/>
</dbReference>
<dbReference type="Proteomes" id="UP001140949">
    <property type="component" value="Unassembled WGS sequence"/>
</dbReference>
<evidence type="ECO:0000256" key="1">
    <source>
        <dbReference type="ARBA" id="ARBA00023117"/>
    </source>
</evidence>
<feature type="region of interest" description="Disordered" evidence="3">
    <location>
        <begin position="1"/>
        <end position="139"/>
    </location>
</feature>
<keyword evidence="6" id="KW-1185">Reference proteome</keyword>
<evidence type="ECO:0000259" key="4">
    <source>
        <dbReference type="PROSITE" id="PS50014"/>
    </source>
</evidence>
<feature type="domain" description="Bromo" evidence="4">
    <location>
        <begin position="152"/>
        <end position="222"/>
    </location>
</feature>
<feature type="compositionally biased region" description="Basic and acidic residues" evidence="3">
    <location>
        <begin position="423"/>
        <end position="435"/>
    </location>
</feature>
<feature type="compositionally biased region" description="Basic residues" evidence="3">
    <location>
        <begin position="34"/>
        <end position="45"/>
    </location>
</feature>
<sequence>MMAVKLRSLKKERTTRIRHPIHEPDPHPSPSSRRSLRPPIRRPRRPLAGDYFDDDYDAVDGDGEEHEGRRKLKLVLKLPLASSRHSSDSEEEEMVKPPKKRRIEDSGDESGGSRHRAQQQQQQRRTVRPASAIPKTRLPEREALVDVLDKLQKEDTYSAFARPVDPDELPGYHDVIEHPMDFGTVRRKLAGGVYRSFEQFEDDVSLICSNAMQYNAPDTIYFRQASSIRDMARKRFQELRADANSSGAVGNTKEKASFYTMEKKTLKKPQCRNASEPFHCDISSMKKIIKKHHCRTAPDHFGSDFSCVEKKMVEERQYRAPPRLSGSDISSLDKNRPKDVNGRSAHKPPSSDISSLDKKTLKDVPSMEKKMLKEHQYGTPPKPIGPVISSLDKERLKNVKERNERKPLVSDISSLDEKTVKVSPMEKKMLKERQYRAPPKPIGPVFSSLDKESLKNVKGRSAPKPVGSDISSLDEKTLKDVNGRTAPKPLGSEIAPLDRKTLKDVNGRSEPKPLDSDISSMETNTLRQPYRKTAHEPPVANIASLGKKTLKKPKSRIAPQPFESDISSENKTSKKAHCRTVAEPLESDISSGKKASKSTPCRTASGPLGSDVSSGATVASAADTCTDLGTLEAQGLASCTALGTPQGNVFPSSREATELSSVQLDAVERSGTINGSVDESSSLGESKSEKEDEAPEKSLPSMLVQKTFIVDVNRRETYNTSDEQVVEPDSLFDVFEGEPRQLVSVEPQSEYSYARSLARFAASLGPIAWETVSKRIKQALPPGIKFGPGWVGEYEPLPTPILHVGNGTQQQQQKKLLQPQQQQQQQQQKQLPQPQQQQQQKQLMQPQQQQQQLLQPQTVLRKDRGNKTKSETAQNGKHKNMPFCLQSPATNVMALNRTSTAVEGTNNGRTRDQKQGLFGIDLAHHHATSSSVSQHQKKQETGGFLNTCTNEITAHGPQSSEAEKFKFPSIIPRGRNQVQAELQQLQVVIPQRRNDAVVMNVAGLSNWRSSDSSCPTSSFGIISNEQAGLQYWFGQDSEEQGTIDPLRWMNFSGRNSNQSNNVEVCNNSLEKPMPSIIHAPRLENPSAGAAQAWMSIGAPAEWKSVDGVRNKQVGSISFNSSWKTPTPVSRVHEDSRLKPESVQGVNEASQVQNKGLVIFPQLMTTDLSRLRSPWQGLVQHKKQKDQLPPDLNISFQPPESPLRPSPRMHIDSQHPDLALQL</sequence>
<comment type="caution">
    <text evidence="5">The sequence shown here is derived from an EMBL/GenBank/DDBJ whole genome shotgun (WGS) entry which is preliminary data.</text>
</comment>
<evidence type="ECO:0000256" key="2">
    <source>
        <dbReference type="PROSITE-ProRule" id="PRU00035"/>
    </source>
</evidence>
<feature type="compositionally biased region" description="Low complexity" evidence="3">
    <location>
        <begin position="675"/>
        <end position="685"/>
    </location>
</feature>
<reference evidence="5" key="1">
    <citation type="journal article" date="2023" name="GigaByte">
        <title>Genome assembly of the bearded iris, Iris pallida Lam.</title>
        <authorList>
            <person name="Bruccoleri R.E."/>
            <person name="Oakeley E.J."/>
            <person name="Faust A.M.E."/>
            <person name="Altorfer M."/>
            <person name="Dessus-Babus S."/>
            <person name="Burckhardt D."/>
            <person name="Oertli M."/>
            <person name="Naumann U."/>
            <person name="Petersen F."/>
            <person name="Wong J."/>
        </authorList>
    </citation>
    <scope>NUCLEOTIDE SEQUENCE</scope>
    <source>
        <strain evidence="5">GSM-AAB239-AS_SAM_17_03QT</strain>
    </source>
</reference>
<dbReference type="SMART" id="SM00297">
    <property type="entry name" value="BROMO"/>
    <property type="match status" value="1"/>
</dbReference>
<dbReference type="CDD" id="cd04369">
    <property type="entry name" value="Bromodomain"/>
    <property type="match status" value="1"/>
</dbReference>
<protein>
    <recommendedName>
        <fullName evidence="4">Bromo domain-containing protein</fullName>
    </recommendedName>
</protein>
<feature type="compositionally biased region" description="Basic and acidic residues" evidence="3">
    <location>
        <begin position="860"/>
        <end position="870"/>
    </location>
</feature>
<organism evidence="5 6">
    <name type="scientific">Iris pallida</name>
    <name type="common">Sweet iris</name>
    <dbReference type="NCBI Taxonomy" id="29817"/>
    <lineage>
        <taxon>Eukaryota</taxon>
        <taxon>Viridiplantae</taxon>
        <taxon>Streptophyta</taxon>
        <taxon>Embryophyta</taxon>
        <taxon>Tracheophyta</taxon>
        <taxon>Spermatophyta</taxon>
        <taxon>Magnoliopsida</taxon>
        <taxon>Liliopsida</taxon>
        <taxon>Asparagales</taxon>
        <taxon>Iridaceae</taxon>
        <taxon>Iridoideae</taxon>
        <taxon>Irideae</taxon>
        <taxon>Iris</taxon>
    </lineage>
</organism>
<reference evidence="5" key="2">
    <citation type="submission" date="2023-04" db="EMBL/GenBank/DDBJ databases">
        <authorList>
            <person name="Bruccoleri R.E."/>
            <person name="Oakeley E.J."/>
            <person name="Faust A.-M."/>
            <person name="Dessus-Babus S."/>
            <person name="Altorfer M."/>
            <person name="Burckhardt D."/>
            <person name="Oertli M."/>
            <person name="Naumann U."/>
            <person name="Petersen F."/>
            <person name="Wong J."/>
        </authorList>
    </citation>
    <scope>NUCLEOTIDE SEQUENCE</scope>
    <source>
        <strain evidence="5">GSM-AAB239-AS_SAM_17_03QT</strain>
        <tissue evidence="5">Leaf</tissue>
    </source>
</reference>
<dbReference type="EMBL" id="JANAVB010033219">
    <property type="protein sequence ID" value="KAJ6808676.1"/>
    <property type="molecule type" value="Genomic_DNA"/>
</dbReference>
<dbReference type="PANTHER" id="PTHR22881:SF42">
    <property type="entry name" value="DNA-BINDING BROMODOMAIN-CONTAINING PROTEIN"/>
    <property type="match status" value="1"/>
</dbReference>
<accession>A0AAX6EXA1</accession>
<dbReference type="PROSITE" id="PS00633">
    <property type="entry name" value="BROMODOMAIN_1"/>
    <property type="match status" value="1"/>
</dbReference>
<feature type="compositionally biased region" description="Basic and acidic residues" evidence="3">
    <location>
        <begin position="496"/>
        <end position="515"/>
    </location>
</feature>
<feature type="region of interest" description="Disordered" evidence="3">
    <location>
        <begin position="423"/>
        <end position="620"/>
    </location>
</feature>
<dbReference type="AlphaFoldDB" id="A0AAX6EXA1"/>
<feature type="region of interest" description="Disordered" evidence="3">
    <location>
        <begin position="1182"/>
        <end position="1221"/>
    </location>
</feature>
<evidence type="ECO:0000313" key="5">
    <source>
        <dbReference type="EMBL" id="KAJ6808676.1"/>
    </source>
</evidence>
<dbReference type="InterPro" id="IPR018359">
    <property type="entry name" value="Bromodomain_CS"/>
</dbReference>
<feature type="region of interest" description="Disordered" evidence="3">
    <location>
        <begin position="641"/>
        <end position="698"/>
    </location>
</feature>
<keyword evidence="1 2" id="KW-0103">Bromodomain</keyword>
<feature type="compositionally biased region" description="Low complexity" evidence="3">
    <location>
        <begin position="75"/>
        <end position="84"/>
    </location>
</feature>
<feature type="compositionally biased region" description="Basic and acidic residues" evidence="3">
    <location>
        <begin position="9"/>
        <end position="26"/>
    </location>
</feature>
<evidence type="ECO:0000313" key="6">
    <source>
        <dbReference type="Proteomes" id="UP001140949"/>
    </source>
</evidence>
<feature type="compositionally biased region" description="Polar residues" evidence="3">
    <location>
        <begin position="641"/>
        <end position="651"/>
    </location>
</feature>
<feature type="compositionally biased region" description="Acidic residues" evidence="3">
    <location>
        <begin position="51"/>
        <end position="65"/>
    </location>
</feature>
<feature type="region of interest" description="Disordered" evidence="3">
    <location>
        <begin position="801"/>
        <end position="884"/>
    </location>
</feature>
<dbReference type="PANTHER" id="PTHR22881">
    <property type="entry name" value="BROMODOMAIN CONTAINING PROTEIN"/>
    <property type="match status" value="1"/>
</dbReference>
<feature type="region of interest" description="Disordered" evidence="3">
    <location>
        <begin position="318"/>
        <end position="360"/>
    </location>
</feature>
<gene>
    <name evidence="5" type="ORF">M6B38_165055</name>
</gene>
<proteinExistence type="predicted"/>
<dbReference type="InterPro" id="IPR051831">
    <property type="entry name" value="Bromodomain_contain_prot"/>
</dbReference>